<dbReference type="PANTHER" id="PTHR30118:SF15">
    <property type="entry name" value="TRANSCRIPTIONAL REGULATORY PROTEIN"/>
    <property type="match status" value="1"/>
</dbReference>
<feature type="domain" description="HTH lysR-type" evidence="6">
    <location>
        <begin position="11"/>
        <end position="68"/>
    </location>
</feature>
<dbReference type="PATRIC" id="fig|1391654.3.peg.5338"/>
<protein>
    <submittedName>
        <fullName evidence="7">Transcriptional regulator, LysR family</fullName>
    </submittedName>
</protein>
<evidence type="ECO:0000259" key="6">
    <source>
        <dbReference type="PROSITE" id="PS50931"/>
    </source>
</evidence>
<keyword evidence="4" id="KW-0804">Transcription</keyword>
<evidence type="ECO:0000313" key="8">
    <source>
        <dbReference type="Proteomes" id="UP000064967"/>
    </source>
</evidence>
<evidence type="ECO:0000256" key="1">
    <source>
        <dbReference type="ARBA" id="ARBA00009437"/>
    </source>
</evidence>
<dbReference type="AlphaFoldDB" id="A0A0K1PYX1"/>
<dbReference type="InterPro" id="IPR050389">
    <property type="entry name" value="LysR-type_TF"/>
</dbReference>
<feature type="region of interest" description="Disordered" evidence="5">
    <location>
        <begin position="328"/>
        <end position="352"/>
    </location>
</feature>
<proteinExistence type="inferred from homology"/>
<dbReference type="SUPFAM" id="SSF53850">
    <property type="entry name" value="Periplasmic binding protein-like II"/>
    <property type="match status" value="1"/>
</dbReference>
<keyword evidence="8" id="KW-1185">Reference proteome</keyword>
<evidence type="ECO:0000256" key="4">
    <source>
        <dbReference type="ARBA" id="ARBA00023163"/>
    </source>
</evidence>
<dbReference type="InterPro" id="IPR036388">
    <property type="entry name" value="WH-like_DNA-bd_sf"/>
</dbReference>
<evidence type="ECO:0000256" key="5">
    <source>
        <dbReference type="SAM" id="MobiDB-lite"/>
    </source>
</evidence>
<evidence type="ECO:0000256" key="3">
    <source>
        <dbReference type="ARBA" id="ARBA00023125"/>
    </source>
</evidence>
<dbReference type="GO" id="GO:0003677">
    <property type="term" value="F:DNA binding"/>
    <property type="evidence" value="ECO:0007669"/>
    <property type="project" value="UniProtKB-KW"/>
</dbReference>
<dbReference type="InterPro" id="IPR005119">
    <property type="entry name" value="LysR_subst-bd"/>
</dbReference>
<dbReference type="InterPro" id="IPR036390">
    <property type="entry name" value="WH_DNA-bd_sf"/>
</dbReference>
<dbReference type="SUPFAM" id="SSF46785">
    <property type="entry name" value="Winged helix' DNA-binding domain"/>
    <property type="match status" value="1"/>
</dbReference>
<dbReference type="PROSITE" id="PS50931">
    <property type="entry name" value="HTH_LYSR"/>
    <property type="match status" value="1"/>
</dbReference>
<evidence type="ECO:0000313" key="7">
    <source>
        <dbReference type="EMBL" id="AKU98601.1"/>
    </source>
</evidence>
<dbReference type="RefSeq" id="WP_169927807.1">
    <property type="nucleotide sequence ID" value="NZ_CP012333.1"/>
</dbReference>
<accession>A0A0K1PYX1</accession>
<keyword evidence="2" id="KW-0805">Transcription regulation</keyword>
<gene>
    <name evidence="7" type="ORF">AKJ09_05265</name>
</gene>
<dbReference type="Gene3D" id="3.40.190.10">
    <property type="entry name" value="Periplasmic binding protein-like II"/>
    <property type="match status" value="2"/>
</dbReference>
<dbReference type="Pfam" id="PF03466">
    <property type="entry name" value="LysR_substrate"/>
    <property type="match status" value="1"/>
</dbReference>
<comment type="similarity">
    <text evidence="1">Belongs to the LysR transcriptional regulatory family.</text>
</comment>
<name>A0A0K1PYX1_9BACT</name>
<dbReference type="Proteomes" id="UP000064967">
    <property type="component" value="Chromosome"/>
</dbReference>
<dbReference type="InterPro" id="IPR000847">
    <property type="entry name" value="LysR_HTH_N"/>
</dbReference>
<sequence>MRIDYERLSRVDLNLLVAFDVLWSEQSVTRAAKRLRLGQPAMSHALARLREIFEDELFTRTTDGIRPTPRAAQLAPNVRALLERLQTTLATPCEFDPMRDERTFRIGTNEGQESLFLPALAALAHEHARAVNFDLRPVAPDEATARIDAGELDLVLGTFAEGRAHHKQRVLCANGGYHALFDPRFFPDGLGSMDAYAAAAHVRVASQEAVEDVIDRRMTDGGVVRRVAIRTAHPLAAALVVRAAPLVVTLGERVAVTMAAAHGLKTEPAPFSLGRVPVVMMWHASFDREPSIVWLRDTVAQAARNALLEALPEGPVRSLVENTRPRLELVPPGKRPRTETTTASGLRARRVD</sequence>
<dbReference type="Gene3D" id="1.10.10.10">
    <property type="entry name" value="Winged helix-like DNA-binding domain superfamily/Winged helix DNA-binding domain"/>
    <property type="match status" value="1"/>
</dbReference>
<evidence type="ECO:0000256" key="2">
    <source>
        <dbReference type="ARBA" id="ARBA00023015"/>
    </source>
</evidence>
<dbReference type="PRINTS" id="PR00039">
    <property type="entry name" value="HTHLYSR"/>
</dbReference>
<dbReference type="EMBL" id="CP012333">
    <property type="protein sequence ID" value="AKU98601.1"/>
    <property type="molecule type" value="Genomic_DNA"/>
</dbReference>
<keyword evidence="3" id="KW-0238">DNA-binding</keyword>
<dbReference type="Pfam" id="PF00126">
    <property type="entry name" value="HTH_1"/>
    <property type="match status" value="1"/>
</dbReference>
<dbReference type="KEGG" id="llu:AKJ09_05265"/>
<reference evidence="7 8" key="1">
    <citation type="submission" date="2015-08" db="EMBL/GenBank/DDBJ databases">
        <authorList>
            <person name="Babu N.S."/>
            <person name="Beckwith C.J."/>
            <person name="Beseler K.G."/>
            <person name="Brison A."/>
            <person name="Carone J.V."/>
            <person name="Caskin T.P."/>
            <person name="Diamond M."/>
            <person name="Durham M.E."/>
            <person name="Foxe J.M."/>
            <person name="Go M."/>
            <person name="Henderson B.A."/>
            <person name="Jones I.B."/>
            <person name="McGettigan J.A."/>
            <person name="Micheletti S.J."/>
            <person name="Nasrallah M.E."/>
            <person name="Ortiz D."/>
            <person name="Piller C.R."/>
            <person name="Privatt S.R."/>
            <person name="Schneider S.L."/>
            <person name="Sharp S."/>
            <person name="Smith T.C."/>
            <person name="Stanton J.D."/>
            <person name="Ullery H.E."/>
            <person name="Wilson R.J."/>
            <person name="Serrano M.G."/>
            <person name="Buck G."/>
            <person name="Lee V."/>
            <person name="Wang Y."/>
            <person name="Carvalho R."/>
            <person name="Voegtly L."/>
            <person name="Shi R."/>
            <person name="Duckworth R."/>
            <person name="Johnson A."/>
            <person name="Loviza R."/>
            <person name="Walstead R."/>
            <person name="Shah Z."/>
            <person name="Kiflezghi M."/>
            <person name="Wade K."/>
            <person name="Ball S.L."/>
            <person name="Bradley K.W."/>
            <person name="Asai D.J."/>
            <person name="Bowman C.A."/>
            <person name="Russell D.A."/>
            <person name="Pope W.H."/>
            <person name="Jacobs-Sera D."/>
            <person name="Hendrix R.W."/>
            <person name="Hatfull G.F."/>
        </authorList>
    </citation>
    <scope>NUCLEOTIDE SEQUENCE [LARGE SCALE GENOMIC DNA]</scope>
    <source>
        <strain evidence="7 8">DSM 27648</strain>
    </source>
</reference>
<dbReference type="PANTHER" id="PTHR30118">
    <property type="entry name" value="HTH-TYPE TRANSCRIPTIONAL REGULATOR LEUO-RELATED"/>
    <property type="match status" value="1"/>
</dbReference>
<organism evidence="7 8">
    <name type="scientific">Labilithrix luteola</name>
    <dbReference type="NCBI Taxonomy" id="1391654"/>
    <lineage>
        <taxon>Bacteria</taxon>
        <taxon>Pseudomonadati</taxon>
        <taxon>Myxococcota</taxon>
        <taxon>Polyangia</taxon>
        <taxon>Polyangiales</taxon>
        <taxon>Labilitrichaceae</taxon>
        <taxon>Labilithrix</taxon>
    </lineage>
</organism>
<dbReference type="GO" id="GO:0003700">
    <property type="term" value="F:DNA-binding transcription factor activity"/>
    <property type="evidence" value="ECO:0007669"/>
    <property type="project" value="InterPro"/>
</dbReference>